<dbReference type="InterPro" id="IPR001060">
    <property type="entry name" value="FCH_dom"/>
</dbReference>
<feature type="non-terminal residue" evidence="2">
    <location>
        <position position="1"/>
    </location>
</feature>
<evidence type="ECO:0000313" key="3">
    <source>
        <dbReference type="Proteomes" id="UP000281553"/>
    </source>
</evidence>
<dbReference type="GO" id="GO:0005905">
    <property type="term" value="C:clathrin-coated pit"/>
    <property type="evidence" value="ECO:0007669"/>
    <property type="project" value="TreeGrafter"/>
</dbReference>
<dbReference type="InterPro" id="IPR027267">
    <property type="entry name" value="AH/BAR_dom_sf"/>
</dbReference>
<keyword evidence="3" id="KW-1185">Reference proteome</keyword>
<dbReference type="GO" id="GO:0030136">
    <property type="term" value="C:clathrin-coated vesicle"/>
    <property type="evidence" value="ECO:0007669"/>
    <property type="project" value="TreeGrafter"/>
</dbReference>
<protein>
    <recommendedName>
        <fullName evidence="1">FCH domain-containing protein</fullName>
    </recommendedName>
</protein>
<evidence type="ECO:0000259" key="1">
    <source>
        <dbReference type="SMART" id="SM00055"/>
    </source>
</evidence>
<evidence type="ECO:0000313" key="2">
    <source>
        <dbReference type="EMBL" id="VDK39430.1"/>
    </source>
</evidence>
<dbReference type="GO" id="GO:0072583">
    <property type="term" value="P:clathrin-dependent endocytosis"/>
    <property type="evidence" value="ECO:0007669"/>
    <property type="project" value="TreeGrafter"/>
</dbReference>
<gene>
    <name evidence="2" type="ORF">DILT_LOCUS1032</name>
</gene>
<dbReference type="SMART" id="SM00055">
    <property type="entry name" value="FCH"/>
    <property type="match status" value="1"/>
</dbReference>
<reference evidence="2 3" key="1">
    <citation type="submission" date="2018-11" db="EMBL/GenBank/DDBJ databases">
        <authorList>
            <consortium name="Pathogen Informatics"/>
        </authorList>
    </citation>
    <scope>NUCLEOTIDE SEQUENCE [LARGE SCALE GENOMIC DNA]</scope>
</reference>
<dbReference type="AlphaFoldDB" id="A0A3P6Q5D0"/>
<name>A0A3P6Q5D0_DIBLA</name>
<dbReference type="PANTHER" id="PTHR23065">
    <property type="entry name" value="PROLINE-SERINE-THREONINE PHOSPHATASE INTERACTING PROTEIN 1"/>
    <property type="match status" value="1"/>
</dbReference>
<accession>A0A3P6Q5D0</accession>
<organism evidence="2 3">
    <name type="scientific">Dibothriocephalus latus</name>
    <name type="common">Fish tapeworm</name>
    <name type="synonym">Diphyllobothrium latum</name>
    <dbReference type="NCBI Taxonomy" id="60516"/>
    <lineage>
        <taxon>Eukaryota</taxon>
        <taxon>Metazoa</taxon>
        <taxon>Spiralia</taxon>
        <taxon>Lophotrochozoa</taxon>
        <taxon>Platyhelminthes</taxon>
        <taxon>Cestoda</taxon>
        <taxon>Eucestoda</taxon>
        <taxon>Diphyllobothriidea</taxon>
        <taxon>Diphyllobothriidae</taxon>
        <taxon>Dibothriocephalus</taxon>
    </lineage>
</organism>
<feature type="domain" description="FCH" evidence="1">
    <location>
        <begin position="9"/>
        <end position="96"/>
    </location>
</feature>
<dbReference type="GO" id="GO:0048268">
    <property type="term" value="P:clathrin coat assembly"/>
    <property type="evidence" value="ECO:0007669"/>
    <property type="project" value="TreeGrafter"/>
</dbReference>
<dbReference type="EMBL" id="UYRU01005898">
    <property type="protein sequence ID" value="VDK39430.1"/>
    <property type="molecule type" value="Genomic_DNA"/>
</dbReference>
<dbReference type="OrthoDB" id="5593455at2759"/>
<dbReference type="GO" id="GO:0005886">
    <property type="term" value="C:plasma membrane"/>
    <property type="evidence" value="ECO:0007669"/>
    <property type="project" value="TreeGrafter"/>
</dbReference>
<dbReference type="Proteomes" id="UP000281553">
    <property type="component" value="Unassembled WGS sequence"/>
</dbReference>
<dbReference type="SUPFAM" id="SSF103657">
    <property type="entry name" value="BAR/IMD domain-like"/>
    <property type="match status" value="1"/>
</dbReference>
<dbReference type="Pfam" id="PF00611">
    <property type="entry name" value="FCH"/>
    <property type="match status" value="1"/>
</dbReference>
<proteinExistence type="predicted"/>
<sequence length="189" mass="21712">LLIELTFAHAFWGEKNIGFETLIQNLKSGLKNTNDFYEFLRELNSLEDSYGKLCAKLSKQISNYATVGSFKPCWNIILETLDQMVLVKGSMCAERLNLMKDVQKYSEELQKKHRQLRENEAGTQEVVHAFQVLYLLYHKGLSLSPTAAFFSYLGCPYPEVNSLYIFPHLTLYGLLIPPFFGTFSSFWVA</sequence>
<dbReference type="Gene3D" id="1.20.1270.60">
    <property type="entry name" value="Arfaptin homology (AH) domain/BAR domain"/>
    <property type="match status" value="1"/>
</dbReference>
<dbReference type="PANTHER" id="PTHR23065:SF15">
    <property type="entry name" value="AT02057P"/>
    <property type="match status" value="1"/>
</dbReference>